<name>A0AAV9NTX1_9PEZI</name>
<dbReference type="InterPro" id="IPR036908">
    <property type="entry name" value="RlpA-like_sf"/>
</dbReference>
<feature type="signal peptide" evidence="1">
    <location>
        <begin position="1"/>
        <end position="21"/>
    </location>
</feature>
<evidence type="ECO:0000313" key="3">
    <source>
        <dbReference type="Proteomes" id="UP001337655"/>
    </source>
</evidence>
<dbReference type="CDD" id="cd22191">
    <property type="entry name" value="DPBB_RlpA_EXP_N-like"/>
    <property type="match status" value="1"/>
</dbReference>
<keyword evidence="1" id="KW-0732">Signal</keyword>
<dbReference type="Gene3D" id="2.40.40.10">
    <property type="entry name" value="RlpA-like domain"/>
    <property type="match status" value="1"/>
</dbReference>
<organism evidence="2 3">
    <name type="scientific">Saxophila tyrrhenica</name>
    <dbReference type="NCBI Taxonomy" id="1690608"/>
    <lineage>
        <taxon>Eukaryota</taxon>
        <taxon>Fungi</taxon>
        <taxon>Dikarya</taxon>
        <taxon>Ascomycota</taxon>
        <taxon>Pezizomycotina</taxon>
        <taxon>Dothideomycetes</taxon>
        <taxon>Dothideomycetidae</taxon>
        <taxon>Mycosphaerellales</taxon>
        <taxon>Extremaceae</taxon>
        <taxon>Saxophila</taxon>
    </lineage>
</organism>
<accession>A0AAV9NTX1</accession>
<dbReference type="Proteomes" id="UP001337655">
    <property type="component" value="Unassembled WGS sequence"/>
</dbReference>
<feature type="chain" id="PRO_5043888908" evidence="1">
    <location>
        <begin position="22"/>
        <end position="265"/>
    </location>
</feature>
<protein>
    <submittedName>
        <fullName evidence="2">Uncharacterized protein</fullName>
    </submittedName>
</protein>
<reference evidence="2 3" key="1">
    <citation type="submission" date="2023-08" db="EMBL/GenBank/DDBJ databases">
        <title>Black Yeasts Isolated from many extreme environments.</title>
        <authorList>
            <person name="Coleine C."/>
            <person name="Stajich J.E."/>
            <person name="Selbmann L."/>
        </authorList>
    </citation>
    <scope>NUCLEOTIDE SEQUENCE [LARGE SCALE GENOMIC DNA]</scope>
    <source>
        <strain evidence="2 3">CCFEE 5935</strain>
    </source>
</reference>
<dbReference type="AlphaFoldDB" id="A0AAV9NTX1"/>
<evidence type="ECO:0000313" key="2">
    <source>
        <dbReference type="EMBL" id="KAK5162830.1"/>
    </source>
</evidence>
<dbReference type="SUPFAM" id="SSF50685">
    <property type="entry name" value="Barwin-like endoglucanases"/>
    <property type="match status" value="1"/>
</dbReference>
<gene>
    <name evidence="2" type="ORF">LTR77_011156</name>
</gene>
<evidence type="ECO:0000256" key="1">
    <source>
        <dbReference type="SAM" id="SignalP"/>
    </source>
</evidence>
<dbReference type="EMBL" id="JAVRRT010000033">
    <property type="protein sequence ID" value="KAK5162830.1"/>
    <property type="molecule type" value="Genomic_DNA"/>
</dbReference>
<sequence length="265" mass="28582">MLCPVNFAVAWFVVEGVLVLASPLSLPMCSPALEGSCRRNVDPSILDICASGAWQRVSRGTYDCVAGIVQTKGPSVVVEHNTTTLACKPAPEPSLAPNGYSFCTGIALSPREDRYGRASYRPGGRMASVYNEDVAFRCDLAAPPDGYYVALWTQYTDHSIPQPPPTTCGQTLSLTNPKLNRTATATVIDRCASCVGVGRRLNDRTTPDCLVNGATVDVSPALWNFLFDNAIPSVYDIEYEGDVYAGWPVDPARLDDMDMAECRCG</sequence>
<dbReference type="RefSeq" id="XP_064653458.1">
    <property type="nucleotide sequence ID" value="XM_064808368.1"/>
</dbReference>
<proteinExistence type="predicted"/>
<comment type="caution">
    <text evidence="2">The sequence shown here is derived from an EMBL/GenBank/DDBJ whole genome shotgun (WGS) entry which is preliminary data.</text>
</comment>
<dbReference type="GeneID" id="89932476"/>
<keyword evidence="3" id="KW-1185">Reference proteome</keyword>